<dbReference type="eggNOG" id="COG1487">
    <property type="taxonomic scope" value="Bacteria"/>
</dbReference>
<keyword evidence="2" id="KW-1185">Reference proteome</keyword>
<dbReference type="AlphaFoldDB" id="A1BGJ9"/>
<dbReference type="HOGENOM" id="CLU_116293_0_1_10"/>
<accession>A1BGJ9</accession>
<dbReference type="OrthoDB" id="3231195at2"/>
<dbReference type="EMBL" id="CP000492">
    <property type="protein sequence ID" value="ABL65526.1"/>
    <property type="molecule type" value="Genomic_DNA"/>
</dbReference>
<organism evidence="1 2">
    <name type="scientific">Chlorobium phaeobacteroides (strain DSM 266 / SMG 266 / 2430)</name>
    <dbReference type="NCBI Taxonomy" id="290317"/>
    <lineage>
        <taxon>Bacteria</taxon>
        <taxon>Pseudomonadati</taxon>
        <taxon>Chlorobiota</taxon>
        <taxon>Chlorobiia</taxon>
        <taxon>Chlorobiales</taxon>
        <taxon>Chlorobiaceae</taxon>
        <taxon>Chlorobium/Pelodictyon group</taxon>
        <taxon>Chlorobium</taxon>
    </lineage>
</organism>
<dbReference type="KEGG" id="cph:Cpha266_1504"/>
<dbReference type="Proteomes" id="UP000008701">
    <property type="component" value="Chromosome"/>
</dbReference>
<sequence>MNSGQPFLLDSNVLMTAARQYYAFDIAPGFWSALDRKAGDGDLRSIDRVHAEINRGNDELVSWVNHTFAHYFFETGTPEVLQKYIEIITWSQEQNGYTSAVKQDFARYEHADPWLVAYALINRCVVVTLESANPATKKKIPIPIICDAFGVPWTNTFEMLRHARIQLG</sequence>
<dbReference type="InterPro" id="IPR016541">
    <property type="entry name" value="UCP008505"/>
</dbReference>
<name>A1BGJ9_CHLPD</name>
<gene>
    <name evidence="1" type="ordered locus">Cpha266_1504</name>
</gene>
<evidence type="ECO:0000313" key="2">
    <source>
        <dbReference type="Proteomes" id="UP000008701"/>
    </source>
</evidence>
<dbReference type="STRING" id="290317.Cpha266_1504"/>
<evidence type="ECO:0000313" key="1">
    <source>
        <dbReference type="EMBL" id="ABL65526.1"/>
    </source>
</evidence>
<dbReference type="Pfam" id="PF14367">
    <property type="entry name" value="DUF4411"/>
    <property type="match status" value="1"/>
</dbReference>
<proteinExistence type="predicted"/>
<dbReference type="RefSeq" id="WP_011745338.1">
    <property type="nucleotide sequence ID" value="NC_008639.1"/>
</dbReference>
<reference evidence="1 2" key="1">
    <citation type="submission" date="2006-12" db="EMBL/GenBank/DDBJ databases">
        <title>Complete sequence of Chlorobium phaeobacteroides DSM 266.</title>
        <authorList>
            <consortium name="US DOE Joint Genome Institute"/>
            <person name="Copeland A."/>
            <person name="Lucas S."/>
            <person name="Lapidus A."/>
            <person name="Barry K."/>
            <person name="Detter J.C."/>
            <person name="Glavina del Rio T."/>
            <person name="Hammon N."/>
            <person name="Israni S."/>
            <person name="Pitluck S."/>
            <person name="Goltsman E."/>
            <person name="Schmutz J."/>
            <person name="Larimer F."/>
            <person name="Land M."/>
            <person name="Hauser L."/>
            <person name="Mikhailova N."/>
            <person name="Li T."/>
            <person name="Overmann J."/>
            <person name="Bryant D.A."/>
            <person name="Richardson P."/>
        </authorList>
    </citation>
    <scope>NUCLEOTIDE SEQUENCE [LARGE SCALE GENOMIC DNA]</scope>
    <source>
        <strain evidence="1 2">DSM 266</strain>
    </source>
</reference>
<protein>
    <submittedName>
        <fullName evidence="1">PIN domain protein</fullName>
    </submittedName>
</protein>